<accession>A0A0F9FYT0</accession>
<gene>
    <name evidence="1" type="ORF">LCGC14_2247130</name>
</gene>
<sequence length="93" mass="10815">MSELAKKLYAQVRADNPHLPDVEVGINRTYAGHWQRSKGAWLWYFYNSDYPSISNIGSQWPATECMKAKELEYYYNEVAGDLHISPSTEELRK</sequence>
<protein>
    <submittedName>
        <fullName evidence="1">Uncharacterized protein</fullName>
    </submittedName>
</protein>
<organism evidence="1">
    <name type="scientific">marine sediment metagenome</name>
    <dbReference type="NCBI Taxonomy" id="412755"/>
    <lineage>
        <taxon>unclassified sequences</taxon>
        <taxon>metagenomes</taxon>
        <taxon>ecological metagenomes</taxon>
    </lineage>
</organism>
<comment type="caution">
    <text evidence="1">The sequence shown here is derived from an EMBL/GenBank/DDBJ whole genome shotgun (WGS) entry which is preliminary data.</text>
</comment>
<proteinExistence type="predicted"/>
<dbReference type="EMBL" id="LAZR01030553">
    <property type="protein sequence ID" value="KKL56267.1"/>
    <property type="molecule type" value="Genomic_DNA"/>
</dbReference>
<reference evidence="1" key="1">
    <citation type="journal article" date="2015" name="Nature">
        <title>Complex archaea that bridge the gap between prokaryotes and eukaryotes.</title>
        <authorList>
            <person name="Spang A."/>
            <person name="Saw J.H."/>
            <person name="Jorgensen S.L."/>
            <person name="Zaremba-Niedzwiedzka K."/>
            <person name="Martijn J."/>
            <person name="Lind A.E."/>
            <person name="van Eijk R."/>
            <person name="Schleper C."/>
            <person name="Guy L."/>
            <person name="Ettema T.J."/>
        </authorList>
    </citation>
    <scope>NUCLEOTIDE SEQUENCE</scope>
</reference>
<name>A0A0F9FYT0_9ZZZZ</name>
<evidence type="ECO:0000313" key="1">
    <source>
        <dbReference type="EMBL" id="KKL56267.1"/>
    </source>
</evidence>
<dbReference type="AlphaFoldDB" id="A0A0F9FYT0"/>